<dbReference type="Proteomes" id="UP000355283">
    <property type="component" value="Unassembled WGS sequence"/>
</dbReference>
<dbReference type="Pfam" id="PF01412">
    <property type="entry name" value="ArfGap"/>
    <property type="match status" value="1"/>
</dbReference>
<dbReference type="SMART" id="SM00105">
    <property type="entry name" value="ArfGap"/>
    <property type="match status" value="1"/>
</dbReference>
<keyword evidence="5" id="KW-1185">Reference proteome</keyword>
<feature type="domain" description="Arf-GAP" evidence="3">
    <location>
        <begin position="10"/>
        <end position="131"/>
    </location>
</feature>
<organism evidence="4 5">
    <name type="scientific">Nannochloropsis salina CCMP1776</name>
    <dbReference type="NCBI Taxonomy" id="1027361"/>
    <lineage>
        <taxon>Eukaryota</taxon>
        <taxon>Sar</taxon>
        <taxon>Stramenopiles</taxon>
        <taxon>Ochrophyta</taxon>
        <taxon>Eustigmatophyceae</taxon>
        <taxon>Eustigmatales</taxon>
        <taxon>Monodopsidaceae</taxon>
        <taxon>Microchloropsis</taxon>
        <taxon>Microchloropsis salina</taxon>
    </lineage>
</organism>
<dbReference type="AlphaFoldDB" id="A0A4D9DD40"/>
<comment type="caution">
    <text evidence="4">The sequence shown here is derived from an EMBL/GenBank/DDBJ whole genome shotgun (WGS) entry which is preliminary data.</text>
</comment>
<keyword evidence="1" id="KW-0479">Metal-binding</keyword>
<reference evidence="4 5" key="1">
    <citation type="submission" date="2019-01" db="EMBL/GenBank/DDBJ databases">
        <title>Nuclear Genome Assembly of the Microalgal Biofuel strain Nannochloropsis salina CCMP1776.</title>
        <authorList>
            <person name="Hovde B."/>
        </authorList>
    </citation>
    <scope>NUCLEOTIDE SEQUENCE [LARGE SCALE GENOMIC DNA]</scope>
    <source>
        <strain evidence="4 5">CCMP1776</strain>
    </source>
</reference>
<dbReference type="GO" id="GO:0005096">
    <property type="term" value="F:GTPase activator activity"/>
    <property type="evidence" value="ECO:0007669"/>
    <property type="project" value="InterPro"/>
</dbReference>
<feature type="region of interest" description="Disordered" evidence="2">
    <location>
        <begin position="126"/>
        <end position="197"/>
    </location>
</feature>
<evidence type="ECO:0000313" key="4">
    <source>
        <dbReference type="EMBL" id="TFJ88033.1"/>
    </source>
</evidence>
<feature type="compositionally biased region" description="Pro residues" evidence="2">
    <location>
        <begin position="449"/>
        <end position="462"/>
    </location>
</feature>
<dbReference type="PROSITE" id="PS50115">
    <property type="entry name" value="ARFGAP"/>
    <property type="match status" value="1"/>
</dbReference>
<accession>A0A4D9DD40</accession>
<gene>
    <name evidence="4" type="ORF">NSK_000387</name>
</gene>
<dbReference type="SUPFAM" id="SSF57863">
    <property type="entry name" value="ArfGap/RecO-like zinc finger"/>
    <property type="match status" value="1"/>
</dbReference>
<sequence length="533" mass="55731">MTGLDKRKEERLLRAVKDLSKLPGNKRCADCTEKLPQYVNLTFNTFICTACSGIHREFSHRVKSISLSTFSLEEVKALKDGGNEACAAMYLARWEPRDYAEPQAGDEHRIRDWIRHKYVERRWHVDSNYQPGGRGGRVGPREGGRAGGREGPRGSHPQPLSRRHGSLSSGSRDLDSRGGMPAGTPGHASVVSDTKAKPVVRGEAGGDKAAHSLDLLDLVFAPGSPERKPVVPPAPVASAEAAFATDPFASASGWAGGGAGGGNASFVHHTPPHGPLPPSSQPAFVSGASSSLPSPSSQPPPRFPPPPPHHAPSAGYSHGPATVPQPPGEGGGGYPGYPPIPPPSSGLPAPPPSGTLSIDAAFGDLNLSGSAGAASPEGAAPSLPPSLPTFAKGEVVLYTDSQGRRAKTVITHVHTDDHPPYYTITLPNGSERQTDFHHIAKLPGTQAPSFPPSLPPSLPPSQPRSGGPWDKEISSISMPVPAFGLQQQQQPSTRPPPSSPQGHMNPFLSPPALPPSPPPARPAPASGNPFDLF</sequence>
<feature type="region of interest" description="Disordered" evidence="2">
    <location>
        <begin position="440"/>
        <end position="533"/>
    </location>
</feature>
<evidence type="ECO:0000256" key="2">
    <source>
        <dbReference type="SAM" id="MobiDB-lite"/>
    </source>
</evidence>
<feature type="compositionally biased region" description="Pro residues" evidence="2">
    <location>
        <begin position="336"/>
        <end position="353"/>
    </location>
</feature>
<dbReference type="PANTHER" id="PTHR46085:SF3">
    <property type="entry name" value="ARF GTPASE ACTIVATING PROTEIN"/>
    <property type="match status" value="1"/>
</dbReference>
<evidence type="ECO:0000259" key="3">
    <source>
        <dbReference type="PROSITE" id="PS50115"/>
    </source>
</evidence>
<feature type="compositionally biased region" description="Pro residues" evidence="2">
    <location>
        <begin position="508"/>
        <end position="522"/>
    </location>
</feature>
<proteinExistence type="predicted"/>
<dbReference type="Gene3D" id="1.10.220.150">
    <property type="entry name" value="Arf GTPase activating protein"/>
    <property type="match status" value="1"/>
</dbReference>
<dbReference type="EMBL" id="SDOX01000002">
    <property type="protein sequence ID" value="TFJ88033.1"/>
    <property type="molecule type" value="Genomic_DNA"/>
</dbReference>
<dbReference type="OrthoDB" id="6036at2759"/>
<dbReference type="GO" id="GO:0008270">
    <property type="term" value="F:zinc ion binding"/>
    <property type="evidence" value="ECO:0007669"/>
    <property type="project" value="UniProtKB-KW"/>
</dbReference>
<dbReference type="InterPro" id="IPR001164">
    <property type="entry name" value="ArfGAP_dom"/>
</dbReference>
<name>A0A4D9DD40_9STRA</name>
<dbReference type="InterPro" id="IPR038508">
    <property type="entry name" value="ArfGAP_dom_sf"/>
</dbReference>
<feature type="compositionally biased region" description="Low complexity" evidence="2">
    <location>
        <begin position="367"/>
        <end position="381"/>
    </location>
</feature>
<dbReference type="PANTHER" id="PTHR46085">
    <property type="entry name" value="ARFGAP/RECO-RELATED"/>
    <property type="match status" value="1"/>
</dbReference>
<feature type="compositionally biased region" description="Basic and acidic residues" evidence="2">
    <location>
        <begin position="139"/>
        <end position="153"/>
    </location>
</feature>
<evidence type="ECO:0000256" key="1">
    <source>
        <dbReference type="PROSITE-ProRule" id="PRU00288"/>
    </source>
</evidence>
<protein>
    <recommendedName>
        <fullName evidence="3">Arf-GAP domain-containing protein</fullName>
    </recommendedName>
</protein>
<evidence type="ECO:0000313" key="5">
    <source>
        <dbReference type="Proteomes" id="UP000355283"/>
    </source>
</evidence>
<dbReference type="CDD" id="cd08838">
    <property type="entry name" value="ArfGap_AGFG"/>
    <property type="match status" value="1"/>
</dbReference>
<dbReference type="InterPro" id="IPR037278">
    <property type="entry name" value="ARFGAP/RecO"/>
</dbReference>
<keyword evidence="1" id="KW-0862">Zinc</keyword>
<feature type="compositionally biased region" description="Pro residues" evidence="2">
    <location>
        <begin position="296"/>
        <end position="310"/>
    </location>
</feature>
<dbReference type="PRINTS" id="PR00405">
    <property type="entry name" value="REVINTRACTNG"/>
</dbReference>
<feature type="region of interest" description="Disordered" evidence="2">
    <location>
        <begin position="262"/>
        <end position="389"/>
    </location>
</feature>
<dbReference type="InterPro" id="IPR044820">
    <property type="entry name" value="AGD14-like"/>
</dbReference>
<feature type="compositionally biased region" description="Low complexity" evidence="2">
    <location>
        <begin position="286"/>
        <end position="295"/>
    </location>
</feature>
<keyword evidence="1" id="KW-0863">Zinc-finger</keyword>